<dbReference type="Proteomes" id="UP001054252">
    <property type="component" value="Unassembled WGS sequence"/>
</dbReference>
<accession>A0AAV5KS25</accession>
<name>A0AAV5KS25_9ROSI</name>
<evidence type="ECO:0000313" key="2">
    <source>
        <dbReference type="EMBL" id="GKV27344.1"/>
    </source>
</evidence>
<feature type="chain" id="PRO_5043630001" evidence="1">
    <location>
        <begin position="23"/>
        <end position="226"/>
    </location>
</feature>
<dbReference type="EMBL" id="BPVZ01000075">
    <property type="protein sequence ID" value="GKV27344.1"/>
    <property type="molecule type" value="Genomic_DNA"/>
</dbReference>
<proteinExistence type="predicted"/>
<evidence type="ECO:0000256" key="1">
    <source>
        <dbReference type="SAM" id="SignalP"/>
    </source>
</evidence>
<keyword evidence="3" id="KW-1185">Reference proteome</keyword>
<evidence type="ECO:0000313" key="3">
    <source>
        <dbReference type="Proteomes" id="UP001054252"/>
    </source>
</evidence>
<feature type="signal peptide" evidence="1">
    <location>
        <begin position="1"/>
        <end position="22"/>
    </location>
</feature>
<keyword evidence="1" id="KW-0732">Signal</keyword>
<protein>
    <submittedName>
        <fullName evidence="2">Uncharacterized protein</fullName>
    </submittedName>
</protein>
<reference evidence="2 3" key="1">
    <citation type="journal article" date="2021" name="Commun. Biol.">
        <title>The genome of Shorea leprosula (Dipterocarpaceae) highlights the ecological relevance of drought in aseasonal tropical rainforests.</title>
        <authorList>
            <person name="Ng K.K.S."/>
            <person name="Kobayashi M.J."/>
            <person name="Fawcett J.A."/>
            <person name="Hatakeyama M."/>
            <person name="Paape T."/>
            <person name="Ng C.H."/>
            <person name="Ang C.C."/>
            <person name="Tnah L.H."/>
            <person name="Lee C.T."/>
            <person name="Nishiyama T."/>
            <person name="Sese J."/>
            <person name="O'Brien M.J."/>
            <person name="Copetti D."/>
            <person name="Mohd Noor M.I."/>
            <person name="Ong R.C."/>
            <person name="Putra M."/>
            <person name="Sireger I.Z."/>
            <person name="Indrioko S."/>
            <person name="Kosugi Y."/>
            <person name="Izuno A."/>
            <person name="Isagi Y."/>
            <person name="Lee S.L."/>
            <person name="Shimizu K.K."/>
        </authorList>
    </citation>
    <scope>NUCLEOTIDE SEQUENCE [LARGE SCALE GENOMIC DNA]</scope>
    <source>
        <tissue evidence="2">Leaf</tissue>
    </source>
</reference>
<dbReference type="PANTHER" id="PTHR33881:SF10">
    <property type="entry name" value="SLIT HOMOLOG 2 PROTEIN-LIKE"/>
    <property type="match status" value="1"/>
</dbReference>
<dbReference type="AlphaFoldDB" id="A0AAV5KS25"/>
<gene>
    <name evidence="2" type="ORF">SLEP1_g36528</name>
</gene>
<dbReference type="PANTHER" id="PTHR33881">
    <property type="entry name" value="NEUROGENIC LOCUS NOTCH-LIKE PROTEIN"/>
    <property type="match status" value="1"/>
</dbReference>
<organism evidence="2 3">
    <name type="scientific">Rubroshorea leprosula</name>
    <dbReference type="NCBI Taxonomy" id="152421"/>
    <lineage>
        <taxon>Eukaryota</taxon>
        <taxon>Viridiplantae</taxon>
        <taxon>Streptophyta</taxon>
        <taxon>Embryophyta</taxon>
        <taxon>Tracheophyta</taxon>
        <taxon>Spermatophyta</taxon>
        <taxon>Magnoliopsida</taxon>
        <taxon>eudicotyledons</taxon>
        <taxon>Gunneridae</taxon>
        <taxon>Pentapetalae</taxon>
        <taxon>rosids</taxon>
        <taxon>malvids</taxon>
        <taxon>Malvales</taxon>
        <taxon>Dipterocarpaceae</taxon>
        <taxon>Rubroshorea</taxon>
    </lineage>
</organism>
<sequence>MISSISMAFVAAFLAFLPLAALYPFYEKVCDEVECGKGTCKADIIYPFNYICECDPGWKRTKDDDVNNDLKFLPCLIPNCTLDYSCQPAPPPVPEKEVPYNLSAFDPCYWMYCGEGTCKQTEIYKHECKCNPGYSNLLNITYFPCYSNCTLGSDCASLGISVASTKTSAITETGKANANTTATTDAGKANENTSATTDTGKAATFLPEKFQLVAVFIMSMAMVLWK</sequence>
<comment type="caution">
    <text evidence="2">The sequence shown here is derived from an EMBL/GenBank/DDBJ whole genome shotgun (WGS) entry which is preliminary data.</text>
</comment>